<dbReference type="ExpressionAtlas" id="A0A077RVK9">
    <property type="expression patterns" value="baseline"/>
</dbReference>
<name>A0A077RVK9_WHEAT</name>
<dbReference type="GO" id="GO:0003729">
    <property type="term" value="F:mRNA binding"/>
    <property type="evidence" value="ECO:0007669"/>
    <property type="project" value="InterPro"/>
</dbReference>
<comment type="similarity">
    <text evidence="1">Belongs to the Luc7 family.</text>
</comment>
<dbReference type="AlphaFoldDB" id="A0A077RVK9"/>
<dbReference type="PANTHER" id="PTHR12375">
    <property type="entry name" value="RNA-BINDING PROTEIN LUC7-RELATED"/>
    <property type="match status" value="1"/>
</dbReference>
<evidence type="ECO:0000313" key="2">
    <source>
        <dbReference type="EMBL" id="CDM80979.1"/>
    </source>
</evidence>
<accession>A0A077RVK9</accession>
<organism evidence="2">
    <name type="scientific">Triticum aestivum</name>
    <name type="common">Wheat</name>
    <dbReference type="NCBI Taxonomy" id="4565"/>
    <lineage>
        <taxon>Eukaryota</taxon>
        <taxon>Viridiplantae</taxon>
        <taxon>Streptophyta</taxon>
        <taxon>Embryophyta</taxon>
        <taxon>Tracheophyta</taxon>
        <taxon>Spermatophyta</taxon>
        <taxon>Magnoliopsida</taxon>
        <taxon>Liliopsida</taxon>
        <taxon>Poales</taxon>
        <taxon>Poaceae</taxon>
        <taxon>BOP clade</taxon>
        <taxon>Pooideae</taxon>
        <taxon>Triticodae</taxon>
        <taxon>Triticeae</taxon>
        <taxon>Triticinae</taxon>
        <taxon>Triticum</taxon>
    </lineage>
</organism>
<protein>
    <submittedName>
        <fullName evidence="2">Uncharacterized protein</fullName>
    </submittedName>
</protein>
<dbReference type="InterPro" id="IPR004882">
    <property type="entry name" value="Luc7-rel"/>
</dbReference>
<dbReference type="HOGENOM" id="CLU_1417465_0_0_1"/>
<gene>
    <name evidence="2" type="ORF">TRAES_3BF056800060CFD_c1</name>
</gene>
<dbReference type="GO" id="GO:0006376">
    <property type="term" value="P:mRNA splice site recognition"/>
    <property type="evidence" value="ECO:0007669"/>
    <property type="project" value="InterPro"/>
</dbReference>
<dbReference type="Pfam" id="PF03194">
    <property type="entry name" value="LUC7"/>
    <property type="match status" value="1"/>
</dbReference>
<dbReference type="GO" id="GO:0005685">
    <property type="term" value="C:U1 snRNP"/>
    <property type="evidence" value="ECO:0007669"/>
    <property type="project" value="InterPro"/>
</dbReference>
<evidence type="ECO:0000256" key="1">
    <source>
        <dbReference type="ARBA" id="ARBA00005655"/>
    </source>
</evidence>
<reference evidence="2" key="1">
    <citation type="journal article" date="2014" name="Science">
        <title>Structural and functional partitioning of bread wheat chromosome 3B.</title>
        <authorList>
            <person name="Choulet F."/>
            <person name="Alberti A."/>
            <person name="Theil S."/>
            <person name="Glover N."/>
            <person name="Barbe V."/>
            <person name="Daron J."/>
            <person name="Pingault L."/>
            <person name="Sourdille P."/>
            <person name="Couloux A."/>
            <person name="Paux E."/>
            <person name="Leroy P."/>
            <person name="Mangenot S."/>
            <person name="Guilhot N."/>
            <person name="Le Gouis J."/>
            <person name="Balfourier F."/>
            <person name="Alaux M."/>
            <person name="Jamilloux V."/>
            <person name="Poulain J."/>
            <person name="Durand C."/>
            <person name="Bellec A."/>
            <person name="Gaspin C."/>
            <person name="Safar J."/>
            <person name="Dolezel J."/>
            <person name="Rogers J."/>
            <person name="Vandepoele K."/>
            <person name="Aury J.M."/>
            <person name="Mayer K."/>
            <person name="Berges H."/>
            <person name="Quesneville H."/>
            <person name="Wincker P."/>
            <person name="Feuillet C."/>
        </authorList>
    </citation>
    <scope>NUCLEOTIDE SEQUENCE</scope>
</reference>
<sequence length="192" mass="21154">MPPPPPSDGYISLASCSPPSTPHPTAASFLVKMELCEQCVCFLVTNDVLERTHSHLTGKQHIGYGPVRDFLFEYKAARERRGLQGRLFDLVGATKGYAPRSTIQPSIKVMLPVFCASSLASLYNTLDEPESEVCREQGVRLAAPALYASGRLFSLAQQEMVGQGGKTKPWKSQVPWPWRLSSSRERGSIRGM</sequence>
<proteinExistence type="inferred from homology"/>
<dbReference type="EMBL" id="HG670306">
    <property type="protein sequence ID" value="CDM80979.1"/>
    <property type="molecule type" value="Genomic_DNA"/>
</dbReference>